<dbReference type="Proteomes" id="UP000054359">
    <property type="component" value="Unassembled WGS sequence"/>
</dbReference>
<dbReference type="GO" id="GO:0032040">
    <property type="term" value="C:small-subunit processome"/>
    <property type="evidence" value="ECO:0007669"/>
    <property type="project" value="TreeGrafter"/>
</dbReference>
<dbReference type="FunFam" id="2.130.10.10:FF:000121">
    <property type="entry name" value="U3 small nucleolar RNA-associated protein 18 homolog"/>
    <property type="match status" value="1"/>
</dbReference>
<evidence type="ECO:0000256" key="7">
    <source>
        <dbReference type="ARBA" id="ARBA00025767"/>
    </source>
</evidence>
<gene>
    <name evidence="13" type="ORF">X975_20273</name>
</gene>
<dbReference type="GO" id="GO:0006364">
    <property type="term" value="P:rRNA processing"/>
    <property type="evidence" value="ECO:0007669"/>
    <property type="project" value="UniProtKB-KW"/>
</dbReference>
<evidence type="ECO:0000256" key="3">
    <source>
        <dbReference type="ARBA" id="ARBA00022553"/>
    </source>
</evidence>
<dbReference type="Gene3D" id="2.130.10.10">
    <property type="entry name" value="YVTN repeat-like/Quinoprotein amine dehydrogenase"/>
    <property type="match status" value="1"/>
</dbReference>
<reference evidence="13 14" key="1">
    <citation type="submission" date="2013-11" db="EMBL/GenBank/DDBJ databases">
        <title>Genome sequencing of Stegodyphus mimosarum.</title>
        <authorList>
            <person name="Bechsgaard J."/>
        </authorList>
    </citation>
    <scope>NUCLEOTIDE SEQUENCE [LARGE SCALE GENOMIC DNA]</scope>
</reference>
<evidence type="ECO:0000256" key="12">
    <source>
        <dbReference type="SAM" id="MobiDB-lite"/>
    </source>
</evidence>
<keyword evidence="14" id="KW-1185">Reference proteome</keyword>
<dbReference type="OMA" id="DLNRATY"/>
<evidence type="ECO:0000256" key="6">
    <source>
        <dbReference type="ARBA" id="ARBA00023242"/>
    </source>
</evidence>
<organism evidence="13 14">
    <name type="scientific">Stegodyphus mimosarum</name>
    <name type="common">African social velvet spider</name>
    <dbReference type="NCBI Taxonomy" id="407821"/>
    <lineage>
        <taxon>Eukaryota</taxon>
        <taxon>Metazoa</taxon>
        <taxon>Ecdysozoa</taxon>
        <taxon>Arthropoda</taxon>
        <taxon>Chelicerata</taxon>
        <taxon>Arachnida</taxon>
        <taxon>Araneae</taxon>
        <taxon>Araneomorphae</taxon>
        <taxon>Entelegynae</taxon>
        <taxon>Eresoidea</taxon>
        <taxon>Eresidae</taxon>
        <taxon>Stegodyphus</taxon>
    </lineage>
</organism>
<dbReference type="InterPro" id="IPR036322">
    <property type="entry name" value="WD40_repeat_dom_sf"/>
</dbReference>
<dbReference type="STRING" id="407821.A0A087TDF0"/>
<keyword evidence="3" id="KW-0597">Phosphoprotein</keyword>
<keyword evidence="6" id="KW-0539">Nucleus</keyword>
<proteinExistence type="inferred from homology"/>
<evidence type="ECO:0000256" key="4">
    <source>
        <dbReference type="ARBA" id="ARBA00022574"/>
    </source>
</evidence>
<dbReference type="SMART" id="SM00320">
    <property type="entry name" value="WD40"/>
    <property type="match status" value="3"/>
</dbReference>
<comment type="function">
    <text evidence="8">Part of the small subunit (SSU) processome, first precursor of the small eukaryotic ribosomal subunit. During the assembly of the SSU processome in the nucleolus, many ribosome biogenesis factors, an RNA chaperone and ribosomal proteins associate with the nascent pre-rRNA and work in concert to generate RNA folding, modifications, rearrangements and cleavage as well as targeted degradation of pre-ribosomal RNA by the RNA exosome. Involved in nucleolar processing of pre-18S ribosomal RNA.</text>
</comment>
<protein>
    <recommendedName>
        <fullName evidence="9">U3 small nucleolar RNA-associated protein 18 homolog</fullName>
    </recommendedName>
    <alternativeName>
        <fullName evidence="10">WD repeat-containing protein 50</fullName>
    </alternativeName>
</protein>
<keyword evidence="4 11" id="KW-0853">WD repeat</keyword>
<dbReference type="OrthoDB" id="1935146at2759"/>
<accession>A0A087TDF0</accession>
<sequence length="524" mass="59444">MKKKGGKKIRNLEDKEKQQVTKRKDDALESSDKISEGKKRKFPSNSELLRSDIKGLHKKKKQVVSNLQELHQILGAVKCPDEKEKELQEFVFGYDSDDLEELEEAQKEEVKEPEIWKPKWKDEDDEKILVKEKAETLKNCHRSVYLRGDEKYSDFVQEKFKKLIGEPKWAKLGRKDEDTGYESPDELLQKTGNFIQSSEFLPKGIIKIRKCSSLVDPNLKLAIVKSVEFHPTSKVALVGATNGTVNLFQIDGKINAKIQSVHFEKFPVHTAHFTVDGNEIVVGSNKFGHYFGYDMISGKIIRIPMEKGMEQQNIRRFHMSPDGKYIVVHGRYGNIHLVTAKTKEWVGSLKMNGEVIAVTFNKDGSKLYSHGDTGEVYVWDMSSRKCIYKFNDEGCIAGTSLALSPNDQFLATGSDSGVVNIYDNSSLLSTSDPKPMKVIMNLTTEVTNMKFNCTSELLALSSSHKLQAVKLVHFPSMTVFSNFPLKEDLRYPNALDISLNSGYLSVGNNVGTTYIFRLKHYKNY</sequence>
<dbReference type="Pfam" id="PF00400">
    <property type="entry name" value="WD40"/>
    <property type="match status" value="1"/>
</dbReference>
<feature type="region of interest" description="Disordered" evidence="12">
    <location>
        <begin position="1"/>
        <end position="46"/>
    </location>
</feature>
<evidence type="ECO:0000256" key="5">
    <source>
        <dbReference type="ARBA" id="ARBA00022737"/>
    </source>
</evidence>
<dbReference type="InterPro" id="IPR045161">
    <property type="entry name" value="Utp18"/>
</dbReference>
<keyword evidence="5" id="KW-0677">Repeat</keyword>
<dbReference type="GO" id="GO:0034388">
    <property type="term" value="C:Pwp2p-containing subcomplex of 90S preribosome"/>
    <property type="evidence" value="ECO:0007669"/>
    <property type="project" value="TreeGrafter"/>
</dbReference>
<feature type="repeat" description="WD" evidence="11">
    <location>
        <begin position="348"/>
        <end position="389"/>
    </location>
</feature>
<comment type="similarity">
    <text evidence="7">Belongs to the WD repeat UTP18 family.</text>
</comment>
<dbReference type="PANTHER" id="PTHR18359">
    <property type="entry name" value="WD-REPEAT PROTEIN-RELATED"/>
    <property type="match status" value="1"/>
</dbReference>
<evidence type="ECO:0000256" key="2">
    <source>
        <dbReference type="ARBA" id="ARBA00022552"/>
    </source>
</evidence>
<dbReference type="AlphaFoldDB" id="A0A087TDF0"/>
<dbReference type="PROSITE" id="PS50082">
    <property type="entry name" value="WD_REPEATS_2"/>
    <property type="match status" value="1"/>
</dbReference>
<feature type="compositionally biased region" description="Basic and acidic residues" evidence="12">
    <location>
        <begin position="10"/>
        <end position="37"/>
    </location>
</feature>
<evidence type="ECO:0000256" key="8">
    <source>
        <dbReference type="ARBA" id="ARBA00058527"/>
    </source>
</evidence>
<evidence type="ECO:0000256" key="10">
    <source>
        <dbReference type="ARBA" id="ARBA00075773"/>
    </source>
</evidence>
<dbReference type="InterPro" id="IPR015943">
    <property type="entry name" value="WD40/YVTN_repeat-like_dom_sf"/>
</dbReference>
<evidence type="ECO:0000256" key="9">
    <source>
        <dbReference type="ARBA" id="ARBA00074442"/>
    </source>
</evidence>
<dbReference type="InterPro" id="IPR001680">
    <property type="entry name" value="WD40_rpt"/>
</dbReference>
<evidence type="ECO:0000256" key="11">
    <source>
        <dbReference type="PROSITE-ProRule" id="PRU00221"/>
    </source>
</evidence>
<dbReference type="EMBL" id="KK114715">
    <property type="protein sequence ID" value="KFM63139.1"/>
    <property type="molecule type" value="Genomic_DNA"/>
</dbReference>
<dbReference type="SUPFAM" id="SSF50978">
    <property type="entry name" value="WD40 repeat-like"/>
    <property type="match status" value="1"/>
</dbReference>
<feature type="non-terminal residue" evidence="13">
    <location>
        <position position="524"/>
    </location>
</feature>
<dbReference type="PANTHER" id="PTHR18359:SF0">
    <property type="entry name" value="U3 SMALL NUCLEOLAR RNA-ASSOCIATED PROTEIN 18 HOMOLOG"/>
    <property type="match status" value="1"/>
</dbReference>
<name>A0A087TDF0_STEMI</name>
<comment type="subcellular location">
    <subcellularLocation>
        <location evidence="1">Nucleus</location>
        <location evidence="1">Nucleolus</location>
    </subcellularLocation>
</comment>
<evidence type="ECO:0000313" key="13">
    <source>
        <dbReference type="EMBL" id="KFM63139.1"/>
    </source>
</evidence>
<keyword evidence="2" id="KW-0698">rRNA processing</keyword>
<evidence type="ECO:0000313" key="14">
    <source>
        <dbReference type="Proteomes" id="UP000054359"/>
    </source>
</evidence>
<evidence type="ECO:0000256" key="1">
    <source>
        <dbReference type="ARBA" id="ARBA00004604"/>
    </source>
</evidence>